<protein>
    <submittedName>
        <fullName evidence="1">Uncharacterized protein</fullName>
    </submittedName>
</protein>
<accession>A0ACC2NUF0</accession>
<evidence type="ECO:0000313" key="2">
    <source>
        <dbReference type="Proteomes" id="UP001239111"/>
    </source>
</evidence>
<organism evidence="1 2">
    <name type="scientific">Eretmocerus hayati</name>
    <dbReference type="NCBI Taxonomy" id="131215"/>
    <lineage>
        <taxon>Eukaryota</taxon>
        <taxon>Metazoa</taxon>
        <taxon>Ecdysozoa</taxon>
        <taxon>Arthropoda</taxon>
        <taxon>Hexapoda</taxon>
        <taxon>Insecta</taxon>
        <taxon>Pterygota</taxon>
        <taxon>Neoptera</taxon>
        <taxon>Endopterygota</taxon>
        <taxon>Hymenoptera</taxon>
        <taxon>Apocrita</taxon>
        <taxon>Proctotrupomorpha</taxon>
        <taxon>Chalcidoidea</taxon>
        <taxon>Aphelinidae</taxon>
        <taxon>Aphelininae</taxon>
        <taxon>Eretmocerus</taxon>
    </lineage>
</organism>
<reference evidence="1" key="1">
    <citation type="submission" date="2023-04" db="EMBL/GenBank/DDBJ databases">
        <title>A chromosome-level genome assembly of the parasitoid wasp Eretmocerus hayati.</title>
        <authorList>
            <person name="Zhong Y."/>
            <person name="Liu S."/>
            <person name="Liu Y."/>
        </authorList>
    </citation>
    <scope>NUCLEOTIDE SEQUENCE</scope>
    <source>
        <strain evidence="1">ZJU_SS_LIU_2023</strain>
    </source>
</reference>
<evidence type="ECO:0000313" key="1">
    <source>
        <dbReference type="EMBL" id="KAJ8673185.1"/>
    </source>
</evidence>
<sequence length="133" mass="15368">MSPVQRLRRWVRKRTPPIEPTVARAWKLRLSFIYAIIGWQAFALAVYQFFNYNAPKNQGSIDYAKLLGVKNATVVRFSGLTKVDEYEIKLTDEDIDDYFDTYVHKIKPEKSDDKDATIEGDESKSNDSKVTKS</sequence>
<gene>
    <name evidence="1" type="ORF">QAD02_004447</name>
</gene>
<proteinExistence type="predicted"/>
<dbReference type="EMBL" id="CM056743">
    <property type="protein sequence ID" value="KAJ8673185.1"/>
    <property type="molecule type" value="Genomic_DNA"/>
</dbReference>
<dbReference type="Proteomes" id="UP001239111">
    <property type="component" value="Chromosome 3"/>
</dbReference>
<comment type="caution">
    <text evidence="1">The sequence shown here is derived from an EMBL/GenBank/DDBJ whole genome shotgun (WGS) entry which is preliminary data.</text>
</comment>
<keyword evidence="2" id="KW-1185">Reference proteome</keyword>
<name>A0ACC2NUF0_9HYME</name>